<dbReference type="RefSeq" id="WP_109569753.1">
    <property type="nucleotide sequence ID" value="NZ_CP029463.1"/>
</dbReference>
<dbReference type="KEGG" id="fse:DI487_11365"/>
<accession>A0A2U8QW95</accession>
<dbReference type="OrthoDB" id="196738at2"/>
<protein>
    <submittedName>
        <fullName evidence="2">Cytochrome C</fullName>
    </submittedName>
</protein>
<dbReference type="SMART" id="SM01235">
    <property type="entry name" value="Haem_bd"/>
    <property type="match status" value="1"/>
</dbReference>
<dbReference type="EMBL" id="CP029463">
    <property type="protein sequence ID" value="AWM14393.1"/>
    <property type="molecule type" value="Genomic_DNA"/>
</dbReference>
<keyword evidence="3" id="KW-1185">Reference proteome</keyword>
<name>A0A2U8QW95_9FLAO</name>
<dbReference type="AlphaFoldDB" id="A0A2U8QW95"/>
<evidence type="ECO:0000259" key="1">
    <source>
        <dbReference type="SMART" id="SM01235"/>
    </source>
</evidence>
<dbReference type="Pfam" id="PF14376">
    <property type="entry name" value="Haem_bd"/>
    <property type="match status" value="1"/>
</dbReference>
<organism evidence="2 3">
    <name type="scientific">Flavobacterium sediminis</name>
    <dbReference type="NCBI Taxonomy" id="2201181"/>
    <lineage>
        <taxon>Bacteria</taxon>
        <taxon>Pseudomonadati</taxon>
        <taxon>Bacteroidota</taxon>
        <taxon>Flavobacteriia</taxon>
        <taxon>Flavobacteriales</taxon>
        <taxon>Flavobacteriaceae</taxon>
        <taxon>Flavobacterium</taxon>
    </lineage>
</organism>
<proteinExistence type="predicted"/>
<evidence type="ECO:0000313" key="2">
    <source>
        <dbReference type="EMBL" id="AWM14393.1"/>
    </source>
</evidence>
<dbReference type="InterPro" id="IPR025992">
    <property type="entry name" value="Haem-bd"/>
</dbReference>
<evidence type="ECO:0000313" key="3">
    <source>
        <dbReference type="Proteomes" id="UP000245429"/>
    </source>
</evidence>
<reference evidence="2 3" key="1">
    <citation type="submission" date="2018-05" db="EMBL/GenBank/DDBJ databases">
        <title>Flavobacterium sp. MEBiC07310.</title>
        <authorList>
            <person name="Baek K."/>
        </authorList>
    </citation>
    <scope>NUCLEOTIDE SEQUENCE [LARGE SCALE GENOMIC DNA]</scope>
    <source>
        <strain evidence="2 3">MEBiC07310</strain>
    </source>
</reference>
<gene>
    <name evidence="2" type="ORF">DI487_11365</name>
</gene>
<sequence length="164" mass="18944">MKKILLAIVIVLVVIQFFQIDKTNPTFDENQDFLKINNTPPEIAAIVKASCYDCHSNQTVYPWYSYVQPAGWFLKDHIDEGREELNFSIFGTYEAKRQAHKLDESAELIEKGAMPLESYLIIHKDASLTESQKTALTDYFKGLQNQVKMTNNLPENETEEHERD</sequence>
<feature type="domain" description="Haem-binding" evidence="1">
    <location>
        <begin position="9"/>
        <end position="144"/>
    </location>
</feature>
<dbReference type="Proteomes" id="UP000245429">
    <property type="component" value="Chromosome"/>
</dbReference>